<proteinExistence type="inferred from homology"/>
<sequence>MNMRISKIFLAALLTFGSAAGWAQNKGGIDPKMLGELRDSYKNTAEDKALRNALAGTDIQKLASNADVSAEVDGYFSHRVPTKGITDQESSGRCWLFSGLNVLRAKMMAEHHLPECEFSQAYCFFYDQLEKANLFLQGVIDTRSLPMDDQTVAWLFKNPLSDGGQFTGVSDIIGKYGLVPREVMNETYSTNNTARIAFLIKLKLREYGLRLRELPAKAKPAEIDKMKTEMLSTIYRMLALAFGEPPTEFTWTRKDKKGNPIETKIYTPKSFYDEFIGDDLTGGYVMVMNDPSRPYYKLYEIDYDRHMYDGYNWTYINLPVEDIKPLAIASIKDSTAMYFSCDVAKFLDSKKGTLDLRNYDYESLMGTTFGMDKKQRIQTFASGSSHAMTLVGVDLDEKGMPKKWLIENSWGATSGYKGFLIMTDDWFDEYMFRLVVEKKYVPQNILDILRQKPTLLPAWDPMFAEDK</sequence>
<dbReference type="PANTHER" id="PTHR10363:SF2">
    <property type="entry name" value="BLEOMYCIN HYDROLASE"/>
    <property type="match status" value="1"/>
</dbReference>
<dbReference type="GO" id="GO:0043418">
    <property type="term" value="P:homocysteine catabolic process"/>
    <property type="evidence" value="ECO:0007669"/>
    <property type="project" value="TreeGrafter"/>
</dbReference>
<dbReference type="PIRSF" id="PIRSF005700">
    <property type="entry name" value="PepC"/>
    <property type="match status" value="1"/>
</dbReference>
<evidence type="ECO:0000313" key="7">
    <source>
        <dbReference type="EMBL" id="HIT39811.1"/>
    </source>
</evidence>
<feature type="signal peptide" evidence="6">
    <location>
        <begin position="1"/>
        <end position="23"/>
    </location>
</feature>
<evidence type="ECO:0000256" key="3">
    <source>
        <dbReference type="ARBA" id="ARBA00022807"/>
    </source>
</evidence>
<evidence type="ECO:0000256" key="5">
    <source>
        <dbReference type="PIRSR" id="PIRSR005700-1"/>
    </source>
</evidence>
<protein>
    <recommendedName>
        <fullName evidence="4">Aminopeptidase</fullName>
    </recommendedName>
</protein>
<dbReference type="GO" id="GO:0005737">
    <property type="term" value="C:cytoplasm"/>
    <property type="evidence" value="ECO:0007669"/>
    <property type="project" value="TreeGrafter"/>
</dbReference>
<keyword evidence="3 4" id="KW-0788">Thiol protease</keyword>
<evidence type="ECO:0000256" key="4">
    <source>
        <dbReference type="PIRNR" id="PIRNR005700"/>
    </source>
</evidence>
<dbReference type="EMBL" id="DVKT01000054">
    <property type="protein sequence ID" value="HIT39811.1"/>
    <property type="molecule type" value="Genomic_DNA"/>
</dbReference>
<dbReference type="GO" id="GO:0006508">
    <property type="term" value="P:proteolysis"/>
    <property type="evidence" value="ECO:0007669"/>
    <property type="project" value="UniProtKB-KW"/>
</dbReference>
<keyword evidence="2 4" id="KW-0378">Hydrolase</keyword>
<evidence type="ECO:0000313" key="8">
    <source>
        <dbReference type="Proteomes" id="UP000886722"/>
    </source>
</evidence>
<dbReference type="GO" id="GO:0009636">
    <property type="term" value="P:response to toxic substance"/>
    <property type="evidence" value="ECO:0007669"/>
    <property type="project" value="TreeGrafter"/>
</dbReference>
<keyword evidence="1 4" id="KW-0645">Protease</keyword>
<dbReference type="Gene3D" id="3.90.70.10">
    <property type="entry name" value="Cysteine proteinases"/>
    <property type="match status" value="1"/>
</dbReference>
<evidence type="ECO:0000256" key="6">
    <source>
        <dbReference type="SAM" id="SignalP"/>
    </source>
</evidence>
<keyword evidence="6" id="KW-0732">Signal</keyword>
<comment type="caution">
    <text evidence="7">The sequence shown here is derived from an EMBL/GenBank/DDBJ whole genome shotgun (WGS) entry which is preliminary data.</text>
</comment>
<dbReference type="InterPro" id="IPR000169">
    <property type="entry name" value="Pept_cys_AS"/>
</dbReference>
<dbReference type="PROSITE" id="PS00139">
    <property type="entry name" value="THIOL_PROTEASE_CYS"/>
    <property type="match status" value="1"/>
</dbReference>
<dbReference type="Pfam" id="PF03051">
    <property type="entry name" value="Peptidase_C1_2"/>
    <property type="match status" value="1"/>
</dbReference>
<dbReference type="AlphaFoldDB" id="A0A9D1GFH8"/>
<gene>
    <name evidence="7" type="ORF">IAD06_07215</name>
</gene>
<dbReference type="PANTHER" id="PTHR10363">
    <property type="entry name" value="BLEOMYCIN HYDROLASE"/>
    <property type="match status" value="1"/>
</dbReference>
<organism evidence="7 8">
    <name type="scientific">Candidatus Caccoplasma intestinavium</name>
    <dbReference type="NCBI Taxonomy" id="2840716"/>
    <lineage>
        <taxon>Bacteria</taxon>
        <taxon>Pseudomonadati</taxon>
        <taxon>Bacteroidota</taxon>
        <taxon>Bacteroidia</taxon>
        <taxon>Bacteroidales</taxon>
        <taxon>Bacteroidaceae</taxon>
        <taxon>Bacteroidaceae incertae sedis</taxon>
        <taxon>Candidatus Caccoplasma</taxon>
    </lineage>
</organism>
<feature type="active site" evidence="5">
    <location>
        <position position="386"/>
    </location>
</feature>
<dbReference type="Proteomes" id="UP000886722">
    <property type="component" value="Unassembled WGS sequence"/>
</dbReference>
<reference evidence="7" key="2">
    <citation type="journal article" date="2021" name="PeerJ">
        <title>Extensive microbial diversity within the chicken gut microbiome revealed by metagenomics and culture.</title>
        <authorList>
            <person name="Gilroy R."/>
            <person name="Ravi A."/>
            <person name="Getino M."/>
            <person name="Pursley I."/>
            <person name="Horton D.L."/>
            <person name="Alikhan N.F."/>
            <person name="Baker D."/>
            <person name="Gharbi K."/>
            <person name="Hall N."/>
            <person name="Watson M."/>
            <person name="Adriaenssens E.M."/>
            <person name="Foster-Nyarko E."/>
            <person name="Jarju S."/>
            <person name="Secka A."/>
            <person name="Antonio M."/>
            <person name="Oren A."/>
            <person name="Chaudhuri R.R."/>
            <person name="La Ragione R."/>
            <person name="Hildebrand F."/>
            <person name="Pallen M.J."/>
        </authorList>
    </citation>
    <scope>NUCLEOTIDE SEQUENCE</scope>
    <source>
        <strain evidence="7">21143</strain>
    </source>
</reference>
<dbReference type="SUPFAM" id="SSF54001">
    <property type="entry name" value="Cysteine proteinases"/>
    <property type="match status" value="1"/>
</dbReference>
<dbReference type="CDD" id="cd00585">
    <property type="entry name" value="Peptidase_C1B"/>
    <property type="match status" value="1"/>
</dbReference>
<name>A0A9D1GFH8_9BACT</name>
<feature type="active site" evidence="5">
    <location>
        <position position="408"/>
    </location>
</feature>
<evidence type="ECO:0000256" key="2">
    <source>
        <dbReference type="ARBA" id="ARBA00022801"/>
    </source>
</evidence>
<dbReference type="GO" id="GO:0070005">
    <property type="term" value="F:cysteine-type aminopeptidase activity"/>
    <property type="evidence" value="ECO:0007669"/>
    <property type="project" value="InterPro"/>
</dbReference>
<keyword evidence="4" id="KW-0031">Aminopeptidase</keyword>
<dbReference type="InterPro" id="IPR004134">
    <property type="entry name" value="Peptidase_C1B"/>
</dbReference>
<feature type="chain" id="PRO_5038876773" description="Aminopeptidase" evidence="6">
    <location>
        <begin position="24"/>
        <end position="467"/>
    </location>
</feature>
<comment type="similarity">
    <text evidence="4">Belongs to the peptidase C1 family.</text>
</comment>
<dbReference type="InterPro" id="IPR038765">
    <property type="entry name" value="Papain-like_cys_pep_sf"/>
</dbReference>
<accession>A0A9D1GFH8</accession>
<reference evidence="7" key="1">
    <citation type="submission" date="2020-10" db="EMBL/GenBank/DDBJ databases">
        <authorList>
            <person name="Gilroy R."/>
        </authorList>
    </citation>
    <scope>NUCLEOTIDE SEQUENCE</scope>
    <source>
        <strain evidence="7">21143</strain>
    </source>
</reference>
<feature type="active site" evidence="5">
    <location>
        <position position="94"/>
    </location>
</feature>
<evidence type="ECO:0000256" key="1">
    <source>
        <dbReference type="ARBA" id="ARBA00022670"/>
    </source>
</evidence>